<sequence length="85" mass="9821">MSVLDNFETWKDFLGDRLNQAENQGLSREELSDLAFEIGDYLAKQVDAENPEEAVLRDLWEVANNDERHAIANMMIKLVENENTH</sequence>
<dbReference type="PIRSF" id="PIRSF004764">
    <property type="entry name" value="YmfJ"/>
    <property type="match status" value="1"/>
</dbReference>
<dbReference type="EMBL" id="SMAN01000001">
    <property type="protein sequence ID" value="TCT26702.1"/>
    <property type="molecule type" value="Genomic_DNA"/>
</dbReference>
<dbReference type="Gene3D" id="1.10.760.20">
    <property type="entry name" value="Protein of unknown function DUF3243"/>
    <property type="match status" value="1"/>
</dbReference>
<dbReference type="InterPro" id="IPR021637">
    <property type="entry name" value="DUF3243"/>
</dbReference>
<dbReference type="Pfam" id="PF11588">
    <property type="entry name" value="DUF3243"/>
    <property type="match status" value="1"/>
</dbReference>
<evidence type="ECO:0000313" key="1">
    <source>
        <dbReference type="EMBL" id="TCT26702.1"/>
    </source>
</evidence>
<evidence type="ECO:0000313" key="2">
    <source>
        <dbReference type="Proteomes" id="UP000294650"/>
    </source>
</evidence>
<organism evidence="1 2">
    <name type="scientific">Melghiribacillus thermohalophilus</name>
    <dbReference type="NCBI Taxonomy" id="1324956"/>
    <lineage>
        <taxon>Bacteria</taxon>
        <taxon>Bacillati</taxon>
        <taxon>Bacillota</taxon>
        <taxon>Bacilli</taxon>
        <taxon>Bacillales</taxon>
        <taxon>Bacillaceae</taxon>
        <taxon>Melghiribacillus</taxon>
    </lineage>
</organism>
<gene>
    <name evidence="1" type="ORF">EDD68_10155</name>
</gene>
<dbReference type="InterPro" id="IPR024702">
    <property type="entry name" value="Uncharacterised_YmfJ"/>
</dbReference>
<reference evidence="1 2" key="1">
    <citation type="submission" date="2019-03" db="EMBL/GenBank/DDBJ databases">
        <title>Genomic Encyclopedia of Type Strains, Phase IV (KMG-IV): sequencing the most valuable type-strain genomes for metagenomic binning, comparative biology and taxonomic classification.</title>
        <authorList>
            <person name="Goeker M."/>
        </authorList>
    </citation>
    <scope>NUCLEOTIDE SEQUENCE [LARGE SCALE GENOMIC DNA]</scope>
    <source>
        <strain evidence="1 2">DSM 25894</strain>
    </source>
</reference>
<dbReference type="RefSeq" id="WP_132369970.1">
    <property type="nucleotide sequence ID" value="NZ_SMAN01000001.1"/>
</dbReference>
<name>A0A4R3NHD6_9BACI</name>
<dbReference type="Proteomes" id="UP000294650">
    <property type="component" value="Unassembled WGS sequence"/>
</dbReference>
<proteinExistence type="predicted"/>
<keyword evidence="2" id="KW-1185">Reference proteome</keyword>
<dbReference type="InterPro" id="IPR038292">
    <property type="entry name" value="YmfJ/YflH_sf"/>
</dbReference>
<dbReference type="OrthoDB" id="2382009at2"/>
<accession>A0A4R3NHD6</accession>
<protein>
    <submittedName>
        <fullName evidence="1">Uncharacterized protein DUF3243</fullName>
    </submittedName>
</protein>
<comment type="caution">
    <text evidence="1">The sequence shown here is derived from an EMBL/GenBank/DDBJ whole genome shotgun (WGS) entry which is preliminary data.</text>
</comment>
<dbReference type="AlphaFoldDB" id="A0A4R3NHD6"/>